<dbReference type="Pfam" id="PF00072">
    <property type="entry name" value="Response_reg"/>
    <property type="match status" value="1"/>
</dbReference>
<proteinExistence type="predicted"/>
<reference evidence="4 5" key="1">
    <citation type="journal article" date="2016" name="Nat. Commun.">
        <title>Thousands of microbial genomes shed light on interconnected biogeochemical processes in an aquifer system.</title>
        <authorList>
            <person name="Anantharaman K."/>
            <person name="Brown C.T."/>
            <person name="Hug L.A."/>
            <person name="Sharon I."/>
            <person name="Castelle C.J."/>
            <person name="Probst A.J."/>
            <person name="Thomas B.C."/>
            <person name="Singh A."/>
            <person name="Wilkins M.J."/>
            <person name="Karaoz U."/>
            <person name="Brodie E.L."/>
            <person name="Williams K.H."/>
            <person name="Hubbard S.S."/>
            <person name="Banfield J.F."/>
        </authorList>
    </citation>
    <scope>NUCLEOTIDE SEQUENCE [LARGE SCALE GENOMIC DNA]</scope>
</reference>
<evidence type="ECO:0000313" key="5">
    <source>
        <dbReference type="Proteomes" id="UP000177269"/>
    </source>
</evidence>
<name>A0A1G2P5Q9_9BACT</name>
<organism evidence="4 5">
    <name type="scientific">Candidatus Taylorbacteria bacterium RIFCSPLOWO2_12_FULL_43_20</name>
    <dbReference type="NCBI Taxonomy" id="1802332"/>
    <lineage>
        <taxon>Bacteria</taxon>
        <taxon>Candidatus Tayloriibacteriota</taxon>
    </lineage>
</organism>
<dbReference type="PROSITE" id="PS50110">
    <property type="entry name" value="RESPONSE_REGULATORY"/>
    <property type="match status" value="1"/>
</dbReference>
<dbReference type="InterPro" id="IPR050595">
    <property type="entry name" value="Bact_response_regulator"/>
</dbReference>
<dbReference type="PANTHER" id="PTHR44591:SF3">
    <property type="entry name" value="RESPONSE REGULATORY DOMAIN-CONTAINING PROTEIN"/>
    <property type="match status" value="1"/>
</dbReference>
<evidence type="ECO:0000256" key="2">
    <source>
        <dbReference type="PROSITE-ProRule" id="PRU00169"/>
    </source>
</evidence>
<feature type="domain" description="Response regulatory" evidence="3">
    <location>
        <begin position="6"/>
        <end position="122"/>
    </location>
</feature>
<gene>
    <name evidence="4" type="ORF">A3G52_01895</name>
</gene>
<evidence type="ECO:0000259" key="3">
    <source>
        <dbReference type="PROSITE" id="PS50110"/>
    </source>
</evidence>
<accession>A0A1G2P5Q9</accession>
<feature type="modified residue" description="4-aspartylphosphate" evidence="2">
    <location>
        <position position="55"/>
    </location>
</feature>
<dbReference type="PANTHER" id="PTHR44591">
    <property type="entry name" value="STRESS RESPONSE REGULATOR PROTEIN 1"/>
    <property type="match status" value="1"/>
</dbReference>
<comment type="caution">
    <text evidence="4">The sequence shown here is derived from an EMBL/GenBank/DDBJ whole genome shotgun (WGS) entry which is preliminary data.</text>
</comment>
<dbReference type="CDD" id="cd17574">
    <property type="entry name" value="REC_OmpR"/>
    <property type="match status" value="1"/>
</dbReference>
<dbReference type="SMART" id="SM00448">
    <property type="entry name" value="REC"/>
    <property type="match status" value="1"/>
</dbReference>
<dbReference type="AlphaFoldDB" id="A0A1G2P5Q9"/>
<evidence type="ECO:0000256" key="1">
    <source>
        <dbReference type="ARBA" id="ARBA00022553"/>
    </source>
</evidence>
<keyword evidence="1 2" id="KW-0597">Phosphoprotein</keyword>
<evidence type="ECO:0000313" key="4">
    <source>
        <dbReference type="EMBL" id="OHA42972.1"/>
    </source>
</evidence>
<dbReference type="Gene3D" id="3.40.50.2300">
    <property type="match status" value="1"/>
</dbReference>
<dbReference type="SUPFAM" id="SSF52172">
    <property type="entry name" value="CheY-like"/>
    <property type="match status" value="1"/>
</dbReference>
<dbReference type="InterPro" id="IPR011006">
    <property type="entry name" value="CheY-like_superfamily"/>
</dbReference>
<protein>
    <recommendedName>
        <fullName evidence="3">Response regulatory domain-containing protein</fullName>
    </recommendedName>
</protein>
<dbReference type="EMBL" id="MHSK01000002">
    <property type="protein sequence ID" value="OHA42972.1"/>
    <property type="molecule type" value="Genomic_DNA"/>
</dbReference>
<dbReference type="GO" id="GO:0000160">
    <property type="term" value="P:phosphorelay signal transduction system"/>
    <property type="evidence" value="ECO:0007669"/>
    <property type="project" value="InterPro"/>
</dbReference>
<sequence>MPQKYKILLVEDDEFVSKAYRYFLMQAGYKVFMARNVREAREFMRKESPDIVLLDLIMPGCNGFEFLEELHDNGITEKIPIMIISNLGQEADIAECTRLGAADYLVKSNFFMKEIIEKVRFHLERKQSTAPVH</sequence>
<dbReference type="Proteomes" id="UP000177269">
    <property type="component" value="Unassembled WGS sequence"/>
</dbReference>
<dbReference type="InterPro" id="IPR001789">
    <property type="entry name" value="Sig_transdc_resp-reg_receiver"/>
</dbReference>